<proteinExistence type="predicted"/>
<dbReference type="SUPFAM" id="SSF54909">
    <property type="entry name" value="Dimeric alpha+beta barrel"/>
    <property type="match status" value="1"/>
</dbReference>
<name>A0A1G5QIM7_9GAMM</name>
<dbReference type="Pfam" id="PF01037">
    <property type="entry name" value="AsnC_trans_reg"/>
    <property type="match status" value="1"/>
</dbReference>
<dbReference type="Gene3D" id="3.30.70.920">
    <property type="match status" value="1"/>
</dbReference>
<keyword evidence="3" id="KW-1185">Reference proteome</keyword>
<dbReference type="AlphaFoldDB" id="A0A1G5QIM7"/>
<reference evidence="2 3" key="1">
    <citation type="submission" date="2016-10" db="EMBL/GenBank/DDBJ databases">
        <authorList>
            <person name="de Groot N.N."/>
        </authorList>
    </citation>
    <scope>NUCLEOTIDE SEQUENCE [LARGE SCALE GENOMIC DNA]</scope>
    <source>
        <strain evidence="2 3">HLD2</strain>
    </source>
</reference>
<dbReference type="InterPro" id="IPR019887">
    <property type="entry name" value="Tscrpt_reg_AsnC/Lrp_C"/>
</dbReference>
<evidence type="ECO:0000313" key="2">
    <source>
        <dbReference type="EMBL" id="SCZ61597.1"/>
    </source>
</evidence>
<evidence type="ECO:0000259" key="1">
    <source>
        <dbReference type="Pfam" id="PF01037"/>
    </source>
</evidence>
<protein>
    <submittedName>
        <fullName evidence="2">Transcriptional regulator, AsnC family</fullName>
    </submittedName>
</protein>
<sequence length="93" mass="10028">MENAVVLLKVDQNRIDAIADRISRLPGVDQVHAVAGIYDLVALIKATTAEGVDNLVNRHMAKISGVHEAHTLAAERTFTRRDVDPLYSGGLGP</sequence>
<dbReference type="RefSeq" id="WP_092996668.1">
    <property type="nucleotide sequence ID" value="NZ_FMWD01000006.1"/>
</dbReference>
<gene>
    <name evidence="2" type="ORF">SAMN03097708_02162</name>
</gene>
<accession>A0A1G5QIM7</accession>
<dbReference type="OrthoDB" id="9799041at2"/>
<evidence type="ECO:0000313" key="3">
    <source>
        <dbReference type="Proteomes" id="UP000199648"/>
    </source>
</evidence>
<dbReference type="InterPro" id="IPR011008">
    <property type="entry name" value="Dimeric_a/b-barrel"/>
</dbReference>
<dbReference type="Proteomes" id="UP000199648">
    <property type="component" value="Unassembled WGS sequence"/>
</dbReference>
<organism evidence="2 3">
    <name type="scientific">Thiohalomonas denitrificans</name>
    <dbReference type="NCBI Taxonomy" id="415747"/>
    <lineage>
        <taxon>Bacteria</taxon>
        <taxon>Pseudomonadati</taxon>
        <taxon>Pseudomonadota</taxon>
        <taxon>Gammaproteobacteria</taxon>
        <taxon>Thiohalomonadales</taxon>
        <taxon>Thiohalomonadaceae</taxon>
        <taxon>Thiohalomonas</taxon>
    </lineage>
</organism>
<dbReference type="EMBL" id="FMWD01000006">
    <property type="protein sequence ID" value="SCZ61597.1"/>
    <property type="molecule type" value="Genomic_DNA"/>
</dbReference>
<dbReference type="STRING" id="415747.SAMN03097708_02162"/>
<feature type="domain" description="Transcription regulator AsnC/Lrp ligand binding" evidence="1">
    <location>
        <begin position="6"/>
        <end position="72"/>
    </location>
</feature>